<dbReference type="InterPro" id="IPR037688">
    <property type="entry name" value="ZBBX"/>
</dbReference>
<feature type="region of interest" description="Disordered" evidence="2">
    <location>
        <begin position="509"/>
        <end position="536"/>
    </location>
</feature>
<feature type="compositionally biased region" description="Basic and acidic residues" evidence="2">
    <location>
        <begin position="44"/>
        <end position="62"/>
    </location>
</feature>
<feature type="coiled-coil region" evidence="1">
    <location>
        <begin position="729"/>
        <end position="756"/>
    </location>
</feature>
<reference evidence="3" key="1">
    <citation type="submission" date="2025-08" db="UniProtKB">
        <authorList>
            <consortium name="Ensembl"/>
        </authorList>
    </citation>
    <scope>IDENTIFICATION</scope>
</reference>
<dbReference type="PANTHER" id="PTHR28634:SF1">
    <property type="entry name" value="ZINC FINGER B-BOX DOMAIN-CONTAINING PROTEIN 1"/>
    <property type="match status" value="1"/>
</dbReference>
<evidence type="ECO:0000313" key="3">
    <source>
        <dbReference type="Ensembl" id="ENSMMSP00000007771.1"/>
    </source>
</evidence>
<sequence>MNTKDFVVLPWGKPGNSVKLKYKNAQELRMDKVRLELENKEMEKKLQQFESTRNKEKEERRSSGYHWKSGQVGKLGNQSYMMSQNKGNVIKFSAGKVKLKLLKEQLQGPAKPPLNYKMANSSERDKPKIKGKVCGQCENKATLLVCLECGEDYCSGCFAKIHQKGALKLHRTTLLQAKSQLLSNVLDVAHRFIKEVNPDEPKGENCSTKEMSKNQQKTKSPILQGSSSQVEDTTTTKEECANPRDKPLCEVPFNEEASAQSFQEVLSQWRTGHHDDNETQTLHAAKSDSVEECEVQTNLKIWPEPLTIEFKEDSLSYMEKLWLKKHRRTPLEQLQNMLPDTFIPQCKTTSEAQCSQNENDEDSDVEDIKIQPPALFLPIEELNIERPEPSLKIVELDDTYEVEFEESGNAVPYKVELADADSQQSHTFCDYQNAFLYENDIHQHHVSTKRKSYLFHLHLSNNSFFCKDNSKAGTSHTDFDTFVDPDTYSPAIEKLEENNFFERNLKEESKDIESNKKHDDSNIPLESKDSLPSTDLEKPCIKEKLSQEDKKSLEFSSLHERPNFEDSKTTQSPLLLQEIALRSKPITEQYQGLERFFVFDKNERLNLLPSHSLEFCSSNTRITIAGDREWIPDHSVSAYADNTVAMDVLKFAQKLPARRTQHKTGQISQRPSTANLPLSNSVKRSSSCLSSSHPRSRSAVAQSLCTTASEISEIEYIDDTDHGETFLDDTDGQQTLDSLEKELNELRNLADPSEKLHSLTSEELPAFNNHLLNISQTTLDFLKTSCARGLCGFEEQSSSEKNTGIQSLLTVYESSTDEEEEDFLDKQHVITLPWSKST</sequence>
<feature type="compositionally biased region" description="Polar residues" evidence="2">
    <location>
        <begin position="205"/>
        <end position="233"/>
    </location>
</feature>
<organism evidence="3 4">
    <name type="scientific">Moschus moschiferus</name>
    <name type="common">Siberian musk deer</name>
    <name type="synonym">Moschus sibiricus</name>
    <dbReference type="NCBI Taxonomy" id="68415"/>
    <lineage>
        <taxon>Eukaryota</taxon>
        <taxon>Metazoa</taxon>
        <taxon>Chordata</taxon>
        <taxon>Craniata</taxon>
        <taxon>Vertebrata</taxon>
        <taxon>Euteleostomi</taxon>
        <taxon>Mammalia</taxon>
        <taxon>Eutheria</taxon>
        <taxon>Laurasiatheria</taxon>
        <taxon>Artiodactyla</taxon>
        <taxon>Ruminantia</taxon>
        <taxon>Pecora</taxon>
        <taxon>Moschidae</taxon>
        <taxon>Moschus</taxon>
    </lineage>
</organism>
<evidence type="ECO:0000313" key="4">
    <source>
        <dbReference type="Proteomes" id="UP000694544"/>
    </source>
</evidence>
<accession>A0A8C6CYF8</accession>
<reference evidence="3" key="2">
    <citation type="submission" date="2025-09" db="UniProtKB">
        <authorList>
            <consortium name="Ensembl"/>
        </authorList>
    </citation>
    <scope>IDENTIFICATION</scope>
</reference>
<dbReference type="PANTHER" id="PTHR28634">
    <property type="entry name" value="ZINC FINGER B-BOX DOMAIN-CONTAINING PROTEIN 1"/>
    <property type="match status" value="1"/>
</dbReference>
<dbReference type="Pfam" id="PF22586">
    <property type="entry name" value="ANCHR-like_BBOX"/>
    <property type="match status" value="1"/>
</dbReference>
<evidence type="ECO:0000256" key="2">
    <source>
        <dbReference type="SAM" id="MobiDB-lite"/>
    </source>
</evidence>
<dbReference type="AlphaFoldDB" id="A0A8C6CYF8"/>
<feature type="region of interest" description="Disordered" evidence="2">
    <location>
        <begin position="44"/>
        <end position="68"/>
    </location>
</feature>
<evidence type="ECO:0000256" key="1">
    <source>
        <dbReference type="SAM" id="Coils"/>
    </source>
</evidence>
<proteinExistence type="predicted"/>
<feature type="region of interest" description="Disordered" evidence="2">
    <location>
        <begin position="659"/>
        <end position="694"/>
    </location>
</feature>
<keyword evidence="4" id="KW-1185">Reference proteome</keyword>
<feature type="region of interest" description="Disordered" evidence="2">
    <location>
        <begin position="197"/>
        <end position="247"/>
    </location>
</feature>
<feature type="compositionally biased region" description="Low complexity" evidence="2">
    <location>
        <begin position="679"/>
        <end position="693"/>
    </location>
</feature>
<protein>
    <submittedName>
        <fullName evidence="3">Zinc finger B-box domain containing</fullName>
    </submittedName>
</protein>
<name>A0A8C6CYF8_MOSMO</name>
<dbReference type="GeneTree" id="ENSGT00390000018298"/>
<gene>
    <name evidence="3" type="primary">ZBBX</name>
</gene>
<dbReference type="Ensembl" id="ENSMMST00000008617.1">
    <property type="protein sequence ID" value="ENSMMSP00000007771.1"/>
    <property type="gene ID" value="ENSMMSG00000005809.1"/>
</dbReference>
<feature type="compositionally biased region" description="Basic and acidic residues" evidence="2">
    <location>
        <begin position="234"/>
        <end position="247"/>
    </location>
</feature>
<dbReference type="CDD" id="cd19818">
    <property type="entry name" value="Bbox1_ZBBX"/>
    <property type="match status" value="1"/>
</dbReference>
<feature type="compositionally biased region" description="Polar residues" evidence="2">
    <location>
        <begin position="663"/>
        <end position="678"/>
    </location>
</feature>
<dbReference type="Proteomes" id="UP000694544">
    <property type="component" value="Unplaced"/>
</dbReference>
<keyword evidence="1" id="KW-0175">Coiled coil</keyword>